<evidence type="ECO:0000313" key="3">
    <source>
        <dbReference type="Proteomes" id="UP000257144"/>
    </source>
</evidence>
<dbReference type="EMBL" id="QNQT01000001">
    <property type="protein sequence ID" value="RDU38683.1"/>
    <property type="molecule type" value="Genomic_DNA"/>
</dbReference>
<protein>
    <submittedName>
        <fullName evidence="2">DUF4263 domain-containing protein</fullName>
    </submittedName>
</protein>
<dbReference type="RefSeq" id="WP_115450598.1">
    <property type="nucleotide sequence ID" value="NZ_QNQT01000001.1"/>
</dbReference>
<dbReference type="AlphaFoldDB" id="A0A3D8GW47"/>
<organism evidence="2 3">
    <name type="scientific">Neobacillus piezotolerans</name>
    <dbReference type="NCBI Taxonomy" id="2259171"/>
    <lineage>
        <taxon>Bacteria</taxon>
        <taxon>Bacillati</taxon>
        <taxon>Bacillota</taxon>
        <taxon>Bacilli</taxon>
        <taxon>Bacillales</taxon>
        <taxon>Bacillaceae</taxon>
        <taxon>Neobacillus</taxon>
    </lineage>
</organism>
<evidence type="ECO:0000313" key="2">
    <source>
        <dbReference type="EMBL" id="RDU38683.1"/>
    </source>
</evidence>
<dbReference type="OrthoDB" id="280361at2"/>
<dbReference type="Proteomes" id="UP000257144">
    <property type="component" value="Unassembled WGS sequence"/>
</dbReference>
<keyword evidence="3" id="KW-1185">Reference proteome</keyword>
<name>A0A3D8GW47_9BACI</name>
<gene>
    <name evidence="2" type="ORF">DRW41_03740</name>
</gene>
<reference evidence="2 3" key="1">
    <citation type="submission" date="2018-07" db="EMBL/GenBank/DDBJ databases">
        <title>Bacillus sp. YLB-04 draft genome sequence.</title>
        <authorList>
            <person name="Yu L."/>
            <person name="Tang X."/>
        </authorList>
    </citation>
    <scope>NUCLEOTIDE SEQUENCE [LARGE SCALE GENOMIC DNA]</scope>
    <source>
        <strain evidence="2 3">YLB-04</strain>
    </source>
</reference>
<dbReference type="InterPro" id="IPR025359">
    <property type="entry name" value="SduA_C"/>
</dbReference>
<sequence>MKQFLPLSFDPQKVQEELELFGKLLAENPELDEKKHILPFFNKNINLSNFIGIIDANMNFPNKYAFEFDIFGDFKSDLVIGDSTNNNYLFIEFENAKSNSIFKKNGNKATLEWSYRFEHGYSQIIDWFWKLNDFRQSGSFRTIYGSDLSNFNGLLVIGRTAFIAPLEQQRLNWRKNYVQVNSKSILCMTYDELYEILKIKLNFAKILGQITD</sequence>
<feature type="domain" description="Shedu protein SduA C-terminal" evidence="1">
    <location>
        <begin position="33"/>
        <end position="194"/>
    </location>
</feature>
<dbReference type="Pfam" id="PF14082">
    <property type="entry name" value="SduA_C"/>
    <property type="match status" value="1"/>
</dbReference>
<proteinExistence type="predicted"/>
<evidence type="ECO:0000259" key="1">
    <source>
        <dbReference type="Pfam" id="PF14082"/>
    </source>
</evidence>
<comment type="caution">
    <text evidence="2">The sequence shown here is derived from an EMBL/GenBank/DDBJ whole genome shotgun (WGS) entry which is preliminary data.</text>
</comment>
<accession>A0A3D8GW47</accession>